<proteinExistence type="predicted"/>
<gene>
    <name evidence="1" type="ordered locus">BCAH187_A5215</name>
</gene>
<sequence>MENAFETRGFMIFPIRLKVLEEKWKVRIISCFEWSDVQR</sequence>
<organism evidence="1 2">
    <name type="scientific">Bacillus cereus (strain AH187)</name>
    <dbReference type="NCBI Taxonomy" id="405534"/>
    <lineage>
        <taxon>Bacteria</taxon>
        <taxon>Bacillati</taxon>
        <taxon>Bacillota</taxon>
        <taxon>Bacilli</taxon>
        <taxon>Bacillales</taxon>
        <taxon>Bacillaceae</taxon>
        <taxon>Bacillus</taxon>
        <taxon>Bacillus cereus group</taxon>
    </lineage>
</organism>
<dbReference type="KEGG" id="bcr:BCAH187_A5215"/>
<dbReference type="Proteomes" id="UP000002214">
    <property type="component" value="Chromosome"/>
</dbReference>
<dbReference type="AlphaFoldDB" id="B7HVY5"/>
<dbReference type="HOGENOM" id="CLU_3304419_0_0_9"/>
<evidence type="ECO:0000313" key="1">
    <source>
        <dbReference type="EMBL" id="ACJ81990.1"/>
    </source>
</evidence>
<protein>
    <submittedName>
        <fullName evidence="1">Uncharacterized protein</fullName>
    </submittedName>
</protein>
<name>B7HVY5_BACC7</name>
<reference evidence="1 2" key="1">
    <citation type="submission" date="2008-10" db="EMBL/GenBank/DDBJ databases">
        <title>Genome sequence of Bacillus cereus AH187.</title>
        <authorList>
            <person name="Dodson R.J."/>
            <person name="Durkin A.S."/>
            <person name="Rosovitz M.J."/>
            <person name="Rasko D.A."/>
            <person name="Kolsto A.B."/>
            <person name="Okstad O.A."/>
            <person name="Ravel J."/>
            <person name="Sutton G."/>
        </authorList>
    </citation>
    <scope>NUCLEOTIDE SEQUENCE [LARGE SCALE GENOMIC DNA]</scope>
    <source>
        <strain evidence="1 2">AH187</strain>
    </source>
</reference>
<accession>B7HVY5</accession>
<dbReference type="EMBL" id="CP001177">
    <property type="protein sequence ID" value="ACJ81990.1"/>
    <property type="molecule type" value="Genomic_DNA"/>
</dbReference>
<evidence type="ECO:0000313" key="2">
    <source>
        <dbReference type="Proteomes" id="UP000002214"/>
    </source>
</evidence>